<evidence type="ECO:0000256" key="11">
    <source>
        <dbReference type="ARBA" id="ARBA00022726"/>
    </source>
</evidence>
<dbReference type="PANTHER" id="PTHR32315">
    <property type="entry name" value="ADENINE PHOSPHORIBOSYLTRANSFERASE"/>
    <property type="match status" value="1"/>
</dbReference>
<dbReference type="FunFam" id="3.40.50.2020:FF:000004">
    <property type="entry name" value="Adenine phosphoribosyltransferase"/>
    <property type="match status" value="1"/>
</dbReference>
<evidence type="ECO:0000256" key="5">
    <source>
        <dbReference type="ARBA" id="ARBA00008391"/>
    </source>
</evidence>
<protein>
    <recommendedName>
        <fullName evidence="7 12">Adenine phosphoribosyltransferase</fullName>
        <shortName evidence="12">APRT</shortName>
        <ecNumber evidence="7 12">2.4.2.7</ecNumber>
    </recommendedName>
</protein>
<dbReference type="GO" id="GO:0003999">
    <property type="term" value="F:adenine phosphoribosyltransferase activity"/>
    <property type="evidence" value="ECO:0007669"/>
    <property type="project" value="UniProtKB-UniRule"/>
</dbReference>
<comment type="function">
    <text evidence="2 12">Catalyzes a salvage reaction resulting in the formation of AMP, that is energically less costly than de novo synthesis.</text>
</comment>
<evidence type="ECO:0000256" key="4">
    <source>
        <dbReference type="ARBA" id="ARBA00004659"/>
    </source>
</evidence>
<feature type="domain" description="Phosphoribosyltransferase" evidence="13">
    <location>
        <begin position="42"/>
        <end position="171"/>
    </location>
</feature>
<organism evidence="14 15">
    <name type="scientific">Enterococcus italicus (strain DSM 15952 / CCUG 50447 / LMG 22039 / TP 1.5)</name>
    <dbReference type="NCBI Taxonomy" id="888064"/>
    <lineage>
        <taxon>Bacteria</taxon>
        <taxon>Bacillati</taxon>
        <taxon>Bacillota</taxon>
        <taxon>Bacilli</taxon>
        <taxon>Lactobacillales</taxon>
        <taxon>Enterococcaceae</taxon>
        <taxon>Enterococcus</taxon>
    </lineage>
</organism>
<name>E6LG21_ENTI1</name>
<dbReference type="Pfam" id="PF00156">
    <property type="entry name" value="Pribosyltran"/>
    <property type="match status" value="1"/>
</dbReference>
<evidence type="ECO:0000313" key="15">
    <source>
        <dbReference type="Proteomes" id="UP000010296"/>
    </source>
</evidence>
<dbReference type="GO" id="GO:0016208">
    <property type="term" value="F:AMP binding"/>
    <property type="evidence" value="ECO:0007669"/>
    <property type="project" value="TreeGrafter"/>
</dbReference>
<dbReference type="InterPro" id="IPR000836">
    <property type="entry name" value="PRTase_dom"/>
</dbReference>
<evidence type="ECO:0000256" key="1">
    <source>
        <dbReference type="ARBA" id="ARBA00000868"/>
    </source>
</evidence>
<keyword evidence="9 12" id="KW-0328">Glycosyltransferase</keyword>
<comment type="subcellular location">
    <subcellularLocation>
        <location evidence="3 12">Cytoplasm</location>
    </subcellularLocation>
</comment>
<comment type="caution">
    <text evidence="14">The sequence shown here is derived from an EMBL/GenBank/DDBJ whole genome shotgun (WGS) entry which is preliminary data.</text>
</comment>
<dbReference type="NCBIfam" id="NF002634">
    <property type="entry name" value="PRK02304.1-3"/>
    <property type="match status" value="1"/>
</dbReference>
<dbReference type="InterPro" id="IPR005764">
    <property type="entry name" value="Ade_phspho_trans"/>
</dbReference>
<dbReference type="InterPro" id="IPR050054">
    <property type="entry name" value="UPRTase/APRTase"/>
</dbReference>
<comment type="similarity">
    <text evidence="5 12">Belongs to the purine/pyrimidine phosphoribosyltransferase family.</text>
</comment>
<dbReference type="NCBIfam" id="NF002636">
    <property type="entry name" value="PRK02304.1-5"/>
    <property type="match status" value="1"/>
</dbReference>
<comment type="subunit">
    <text evidence="6 12">Homodimer.</text>
</comment>
<accession>E6LG21</accession>
<evidence type="ECO:0000256" key="8">
    <source>
        <dbReference type="ARBA" id="ARBA00022490"/>
    </source>
</evidence>
<evidence type="ECO:0000256" key="12">
    <source>
        <dbReference type="HAMAP-Rule" id="MF_00004"/>
    </source>
</evidence>
<keyword evidence="15" id="KW-1185">Reference proteome</keyword>
<evidence type="ECO:0000256" key="7">
    <source>
        <dbReference type="ARBA" id="ARBA00011893"/>
    </source>
</evidence>
<dbReference type="STRING" id="888064.HMPREF9088_1311"/>
<evidence type="ECO:0000256" key="2">
    <source>
        <dbReference type="ARBA" id="ARBA00003968"/>
    </source>
</evidence>
<dbReference type="eggNOG" id="COG0503">
    <property type="taxonomic scope" value="Bacteria"/>
</dbReference>
<dbReference type="CDD" id="cd06223">
    <property type="entry name" value="PRTases_typeI"/>
    <property type="match status" value="1"/>
</dbReference>
<evidence type="ECO:0000256" key="9">
    <source>
        <dbReference type="ARBA" id="ARBA00022676"/>
    </source>
</evidence>
<comment type="pathway">
    <text evidence="4 12">Purine metabolism; AMP biosynthesis via salvage pathway; AMP from adenine: step 1/1.</text>
</comment>
<proteinExistence type="inferred from homology"/>
<keyword evidence="11 12" id="KW-0660">Purine salvage</keyword>
<dbReference type="GO" id="GO:0006168">
    <property type="term" value="P:adenine salvage"/>
    <property type="evidence" value="ECO:0007669"/>
    <property type="project" value="InterPro"/>
</dbReference>
<reference evidence="14 15" key="1">
    <citation type="submission" date="2010-12" db="EMBL/GenBank/DDBJ databases">
        <authorList>
            <person name="Muzny D."/>
            <person name="Qin X."/>
            <person name="Deng J."/>
            <person name="Jiang H."/>
            <person name="Liu Y."/>
            <person name="Qu J."/>
            <person name="Song X.-Z."/>
            <person name="Zhang L."/>
            <person name="Thornton R."/>
            <person name="Coyle M."/>
            <person name="Francisco L."/>
            <person name="Jackson L."/>
            <person name="Javaid M."/>
            <person name="Korchina V."/>
            <person name="Kovar C."/>
            <person name="Mata R."/>
            <person name="Mathew T."/>
            <person name="Ngo R."/>
            <person name="Nguyen L."/>
            <person name="Nguyen N."/>
            <person name="Okwuonu G."/>
            <person name="Ongeri F."/>
            <person name="Pham C."/>
            <person name="Simmons D."/>
            <person name="Wilczek-Boney K."/>
            <person name="Hale W."/>
            <person name="Jakkamsetti A."/>
            <person name="Pham P."/>
            <person name="Ruth R."/>
            <person name="San Lucas F."/>
            <person name="Warren J."/>
            <person name="Zhang J."/>
            <person name="Zhao Z."/>
            <person name="Zhou C."/>
            <person name="Zhu D."/>
            <person name="Lee S."/>
            <person name="Bess C."/>
            <person name="Blankenburg K."/>
            <person name="Forbes L."/>
            <person name="Fu Q."/>
            <person name="Gubbala S."/>
            <person name="Hirani K."/>
            <person name="Jayaseelan J.C."/>
            <person name="Lara F."/>
            <person name="Munidasa M."/>
            <person name="Palculict T."/>
            <person name="Patil S."/>
            <person name="Pu L.-L."/>
            <person name="Saada N."/>
            <person name="Tang L."/>
            <person name="Weissenberger G."/>
            <person name="Zhu Y."/>
            <person name="Hemphill L."/>
            <person name="Shang Y."/>
            <person name="Youmans B."/>
            <person name="Ayvaz T."/>
            <person name="Ross M."/>
            <person name="Santibanez J."/>
            <person name="Aqrawi P."/>
            <person name="Gross S."/>
            <person name="Joshi V."/>
            <person name="Fowler G."/>
            <person name="Nazareth L."/>
            <person name="Reid J."/>
            <person name="Worley K."/>
            <person name="Petrosino J."/>
            <person name="Highlander S."/>
            <person name="Gibbs R."/>
        </authorList>
    </citation>
    <scope>NUCLEOTIDE SEQUENCE [LARGE SCALE GENOMIC DNA]</scope>
    <source>
        <strain evidence="15">DSM 15952 / CCUG 50447 / LMG 22039 / TP 1.5</strain>
    </source>
</reference>
<keyword evidence="8 12" id="KW-0963">Cytoplasm</keyword>
<dbReference type="GO" id="GO:0002055">
    <property type="term" value="F:adenine binding"/>
    <property type="evidence" value="ECO:0007669"/>
    <property type="project" value="TreeGrafter"/>
</dbReference>
<dbReference type="InterPro" id="IPR029057">
    <property type="entry name" value="PRTase-like"/>
</dbReference>
<dbReference type="HAMAP" id="MF_00004">
    <property type="entry name" value="Aden_phosphoribosyltr"/>
    <property type="match status" value="1"/>
</dbReference>
<evidence type="ECO:0000256" key="6">
    <source>
        <dbReference type="ARBA" id="ARBA00011738"/>
    </source>
</evidence>
<dbReference type="GO" id="GO:0044209">
    <property type="term" value="P:AMP salvage"/>
    <property type="evidence" value="ECO:0007669"/>
    <property type="project" value="UniProtKB-UniRule"/>
</dbReference>
<dbReference type="EC" id="2.4.2.7" evidence="7 12"/>
<comment type="catalytic activity">
    <reaction evidence="1 12">
        <text>AMP + diphosphate = 5-phospho-alpha-D-ribose 1-diphosphate + adenine</text>
        <dbReference type="Rhea" id="RHEA:16609"/>
        <dbReference type="ChEBI" id="CHEBI:16708"/>
        <dbReference type="ChEBI" id="CHEBI:33019"/>
        <dbReference type="ChEBI" id="CHEBI:58017"/>
        <dbReference type="ChEBI" id="CHEBI:456215"/>
        <dbReference type="EC" id="2.4.2.7"/>
    </reaction>
</comment>
<dbReference type="NCBIfam" id="NF002633">
    <property type="entry name" value="PRK02304.1-2"/>
    <property type="match status" value="1"/>
</dbReference>
<dbReference type="UniPathway" id="UPA00588">
    <property type="reaction ID" value="UER00646"/>
</dbReference>
<dbReference type="NCBIfam" id="TIGR01090">
    <property type="entry name" value="apt"/>
    <property type="match status" value="1"/>
</dbReference>
<dbReference type="HOGENOM" id="CLU_063339_3_0_9"/>
<evidence type="ECO:0000259" key="13">
    <source>
        <dbReference type="Pfam" id="PF00156"/>
    </source>
</evidence>
<dbReference type="EMBL" id="AEPV01000047">
    <property type="protein sequence ID" value="EFU73808.1"/>
    <property type="molecule type" value="Genomic_DNA"/>
</dbReference>
<evidence type="ECO:0000313" key="14">
    <source>
        <dbReference type="EMBL" id="EFU73808.1"/>
    </source>
</evidence>
<dbReference type="GO" id="GO:0006166">
    <property type="term" value="P:purine ribonucleoside salvage"/>
    <property type="evidence" value="ECO:0007669"/>
    <property type="project" value="UniProtKB-UniRule"/>
</dbReference>
<gene>
    <name evidence="12 14" type="primary">apt</name>
    <name evidence="14" type="ORF">HMPREF9088_1311</name>
</gene>
<evidence type="ECO:0000256" key="10">
    <source>
        <dbReference type="ARBA" id="ARBA00022679"/>
    </source>
</evidence>
<evidence type="ECO:0000256" key="3">
    <source>
        <dbReference type="ARBA" id="ARBA00004496"/>
    </source>
</evidence>
<dbReference type="PANTHER" id="PTHR32315:SF3">
    <property type="entry name" value="ADENINE PHOSPHORIBOSYLTRANSFERASE"/>
    <property type="match status" value="1"/>
</dbReference>
<keyword evidence="10 12" id="KW-0808">Transferase</keyword>
<sequence length="179" mass="19517">MVLFIGGNKMNLKDYIASIPDYPSKGIVFRDISPLMADGEAYRAATKQIVDYAQEKEIDMVVGPEARGFIVGCPVAFELGVGFAPVRKPGKLPRKTISVSYDLEYGSDTLTLHEDAIKPGQKVLICDDLLATGGTIKATIELVEKLGGVVVGCAFLIELQDLHGRDKIEGYDMLTLMEY</sequence>
<dbReference type="AlphaFoldDB" id="E6LG21"/>
<dbReference type="Proteomes" id="UP000010296">
    <property type="component" value="Unassembled WGS sequence"/>
</dbReference>
<dbReference type="SUPFAM" id="SSF53271">
    <property type="entry name" value="PRTase-like"/>
    <property type="match status" value="1"/>
</dbReference>
<dbReference type="GO" id="GO:0005737">
    <property type="term" value="C:cytoplasm"/>
    <property type="evidence" value="ECO:0007669"/>
    <property type="project" value="UniProtKB-SubCell"/>
</dbReference>
<dbReference type="Gene3D" id="3.40.50.2020">
    <property type="match status" value="1"/>
</dbReference>